<dbReference type="InterPro" id="IPR029046">
    <property type="entry name" value="LolA/LolB/LppX"/>
</dbReference>
<dbReference type="OrthoDB" id="116979at2"/>
<sequence length="266" mass="28812">MKKKSVGFARAAMSATALVLLLGLGAPTAARADETHAKTMLKAMSDYLAAQQMISFGYDTNLEVVTKDQQKLLFASSGTAALSRPDKIRATREGGFASVEMIFDGKTLTLLGKNANLYTQAEVPGDLDHLVDELRDKFHRPVPGADLLTSNVYDVLMDGVTDVKDLGSGVIGGTECDHLAFRAKEVDWQIWIAQGASPYPCRYVITSKEVDQGPQYSVQVRDWKAGSEVAADDFAFKNTTNAKKVDATELKDTDELPDQFAPGGNQ</sequence>
<keyword evidence="1 2" id="KW-0732">Signal</keyword>
<dbReference type="AlphaFoldDB" id="A0A2T4IZL1"/>
<gene>
    <name evidence="3" type="ORF">C9427_07710</name>
</gene>
<evidence type="ECO:0000313" key="4">
    <source>
        <dbReference type="Proteomes" id="UP000240259"/>
    </source>
</evidence>
<comment type="caution">
    <text evidence="3">The sequence shown here is derived from an EMBL/GenBank/DDBJ whole genome shotgun (WGS) entry which is preliminary data.</text>
</comment>
<evidence type="ECO:0000313" key="3">
    <source>
        <dbReference type="EMBL" id="PTE11094.1"/>
    </source>
</evidence>
<evidence type="ECO:0000256" key="1">
    <source>
        <dbReference type="ARBA" id="ARBA00022729"/>
    </source>
</evidence>
<name>A0A2T4IZL1_9HYPH</name>
<reference evidence="3 4" key="1">
    <citation type="submission" date="2018-03" db="EMBL/GenBank/DDBJ databases">
        <title>Genome sequence of the symbiotic type strain Mesorhizobium helmanticense CSLC115NT isolated from Lotus corniculatus nodules.</title>
        <authorList>
            <person name="Sannazzaro A.I."/>
            <person name="Torres Tejerizo G.A."/>
            <person name="Dip D."/>
            <person name="Caballero M."/>
            <person name="Pistorio M."/>
            <person name="Estrella M.J."/>
        </authorList>
    </citation>
    <scope>NUCLEOTIDE SEQUENCE [LARGE SCALE GENOMIC DNA]</scope>
    <source>
        <strain evidence="3 4">CSLC115N</strain>
    </source>
</reference>
<protein>
    <recommendedName>
        <fullName evidence="5">DUF2092 domain-containing protein</fullName>
    </recommendedName>
</protein>
<dbReference type="SUPFAM" id="SSF89392">
    <property type="entry name" value="Prokaryotic lipoproteins and lipoprotein localization factors"/>
    <property type="match status" value="1"/>
</dbReference>
<feature type="chain" id="PRO_5015469466" description="DUF2092 domain-containing protein" evidence="2">
    <location>
        <begin position="33"/>
        <end position="266"/>
    </location>
</feature>
<dbReference type="RefSeq" id="WP_107648534.1">
    <property type="nucleotide sequence ID" value="NZ_PZJX01000017.1"/>
</dbReference>
<dbReference type="EMBL" id="PZJX01000017">
    <property type="protein sequence ID" value="PTE11094.1"/>
    <property type="molecule type" value="Genomic_DNA"/>
</dbReference>
<evidence type="ECO:0000256" key="2">
    <source>
        <dbReference type="SAM" id="SignalP"/>
    </source>
</evidence>
<dbReference type="InterPro" id="IPR019207">
    <property type="entry name" value="DUF2092"/>
</dbReference>
<dbReference type="Proteomes" id="UP000240259">
    <property type="component" value="Unassembled WGS sequence"/>
</dbReference>
<proteinExistence type="predicted"/>
<evidence type="ECO:0008006" key="5">
    <source>
        <dbReference type="Google" id="ProtNLM"/>
    </source>
</evidence>
<organism evidence="3 4">
    <name type="scientific">Mesorhizobium helmanticense</name>
    <dbReference type="NCBI Taxonomy" id="1776423"/>
    <lineage>
        <taxon>Bacteria</taxon>
        <taxon>Pseudomonadati</taxon>
        <taxon>Pseudomonadota</taxon>
        <taxon>Alphaproteobacteria</taxon>
        <taxon>Hyphomicrobiales</taxon>
        <taxon>Phyllobacteriaceae</taxon>
        <taxon>Mesorhizobium</taxon>
    </lineage>
</organism>
<dbReference type="PIRSF" id="PIRSF012443">
    <property type="entry name" value="UCP012443"/>
    <property type="match status" value="1"/>
</dbReference>
<dbReference type="Pfam" id="PF09865">
    <property type="entry name" value="DUF2092"/>
    <property type="match status" value="1"/>
</dbReference>
<keyword evidence="4" id="KW-1185">Reference proteome</keyword>
<feature type="signal peptide" evidence="2">
    <location>
        <begin position="1"/>
        <end position="32"/>
    </location>
</feature>
<accession>A0A2T4IZL1</accession>